<feature type="transmembrane region" description="Helical" evidence="1">
    <location>
        <begin position="25"/>
        <end position="46"/>
    </location>
</feature>
<keyword evidence="3" id="KW-1185">Reference proteome</keyword>
<keyword evidence="1" id="KW-0812">Transmembrane</keyword>
<protein>
    <submittedName>
        <fullName evidence="2">Uncharacterized protein</fullName>
    </submittedName>
</protein>
<evidence type="ECO:0000256" key="1">
    <source>
        <dbReference type="SAM" id="Phobius"/>
    </source>
</evidence>
<name>A0A934RDE5_9BACT</name>
<accession>A0A934RDE5</accession>
<gene>
    <name evidence="2" type="ORF">JIN81_16740</name>
</gene>
<reference evidence="2" key="1">
    <citation type="submission" date="2021-01" db="EMBL/GenBank/DDBJ databases">
        <title>Modified the classification status of verrucomicrobia.</title>
        <authorList>
            <person name="Feng X."/>
        </authorList>
    </citation>
    <scope>NUCLEOTIDE SEQUENCE</scope>
    <source>
        <strain evidence="2">KCTC 22201</strain>
    </source>
</reference>
<evidence type="ECO:0000313" key="3">
    <source>
        <dbReference type="Proteomes" id="UP000658278"/>
    </source>
</evidence>
<dbReference type="RefSeq" id="WP_200282589.1">
    <property type="nucleotide sequence ID" value="NZ_JAENII010000015.1"/>
</dbReference>
<dbReference type="Proteomes" id="UP000658278">
    <property type="component" value="Unassembled WGS sequence"/>
</dbReference>
<dbReference type="EMBL" id="JAENII010000015">
    <property type="protein sequence ID" value="MBK1828683.1"/>
    <property type="molecule type" value="Genomic_DNA"/>
</dbReference>
<sequence length="97" mass="10918">MSGIALYALWAERVIRFSLGPLDPFLLLLIAWVISLIGIVVLQAYLELKVRYRGTRPQRTFLRSCLFFLVLQGALIPGTVLVLSFFAVVVLSIVRLI</sequence>
<comment type="caution">
    <text evidence="2">The sequence shown here is derived from an EMBL/GenBank/DDBJ whole genome shotgun (WGS) entry which is preliminary data.</text>
</comment>
<evidence type="ECO:0000313" key="2">
    <source>
        <dbReference type="EMBL" id="MBK1828683.1"/>
    </source>
</evidence>
<dbReference type="AlphaFoldDB" id="A0A934RDE5"/>
<keyword evidence="1" id="KW-0472">Membrane</keyword>
<organism evidence="2 3">
    <name type="scientific">Haloferula rosea</name>
    <dbReference type="NCBI Taxonomy" id="490093"/>
    <lineage>
        <taxon>Bacteria</taxon>
        <taxon>Pseudomonadati</taxon>
        <taxon>Verrucomicrobiota</taxon>
        <taxon>Verrucomicrobiia</taxon>
        <taxon>Verrucomicrobiales</taxon>
        <taxon>Verrucomicrobiaceae</taxon>
        <taxon>Haloferula</taxon>
    </lineage>
</organism>
<feature type="transmembrane region" description="Helical" evidence="1">
    <location>
        <begin position="66"/>
        <end position="94"/>
    </location>
</feature>
<proteinExistence type="predicted"/>
<keyword evidence="1" id="KW-1133">Transmembrane helix</keyword>